<keyword evidence="10 12" id="KW-0472">Membrane</keyword>
<dbReference type="Pfam" id="PF00005">
    <property type="entry name" value="ABC_tran"/>
    <property type="match status" value="2"/>
</dbReference>
<evidence type="ECO:0000256" key="5">
    <source>
        <dbReference type="ARBA" id="ARBA00022692"/>
    </source>
</evidence>
<dbReference type="eggNOG" id="KOG0054">
    <property type="taxonomic scope" value="Eukaryota"/>
</dbReference>
<dbReference type="Gene3D" id="1.20.1560.10">
    <property type="entry name" value="ABC transporter type 1, transmembrane domain"/>
    <property type="match status" value="1"/>
</dbReference>
<dbReference type="CDD" id="cd03250">
    <property type="entry name" value="ABCC_MRP_domain1"/>
    <property type="match status" value="1"/>
</dbReference>
<dbReference type="InterPro" id="IPR003439">
    <property type="entry name" value="ABC_transporter-like_ATP-bd"/>
</dbReference>
<dbReference type="PROSITE" id="PS50929">
    <property type="entry name" value="ABC_TM1F"/>
    <property type="match status" value="1"/>
</dbReference>
<dbReference type="GO" id="GO:0140359">
    <property type="term" value="F:ABC-type transporter activity"/>
    <property type="evidence" value="ECO:0000318"/>
    <property type="project" value="GO_Central"/>
</dbReference>
<dbReference type="EC" id="7.6.2.2" evidence="3"/>
<evidence type="ECO:0000256" key="12">
    <source>
        <dbReference type="SAM" id="Phobius"/>
    </source>
</evidence>
<dbReference type="GO" id="GO:0008559">
    <property type="term" value="F:ABC-type xenobiotic transporter activity"/>
    <property type="evidence" value="ECO:0007669"/>
    <property type="project" value="UniProtKB-EC"/>
</dbReference>
<feature type="transmembrane region" description="Helical" evidence="12">
    <location>
        <begin position="20"/>
        <end position="47"/>
    </location>
</feature>
<evidence type="ECO:0000256" key="9">
    <source>
        <dbReference type="ARBA" id="ARBA00022989"/>
    </source>
</evidence>
<keyword evidence="15" id="KW-0560">Oxidoreductase</keyword>
<evidence type="ECO:0000256" key="11">
    <source>
        <dbReference type="ARBA" id="ARBA00034018"/>
    </source>
</evidence>
<evidence type="ECO:0000256" key="8">
    <source>
        <dbReference type="ARBA" id="ARBA00022840"/>
    </source>
</evidence>
<dbReference type="InterPro" id="IPR044726">
    <property type="entry name" value="ABCC_6TM_D2"/>
</dbReference>
<keyword evidence="9 12" id="KW-1133">Transmembrane helix</keyword>
<keyword evidence="8" id="KW-0067">ATP-binding</keyword>
<evidence type="ECO:0000256" key="10">
    <source>
        <dbReference type="ARBA" id="ARBA00023136"/>
    </source>
</evidence>
<organism evidence="15 16">
    <name type="scientific">Ricinus communis</name>
    <name type="common">Castor bean</name>
    <dbReference type="NCBI Taxonomy" id="3988"/>
    <lineage>
        <taxon>Eukaryota</taxon>
        <taxon>Viridiplantae</taxon>
        <taxon>Streptophyta</taxon>
        <taxon>Embryophyta</taxon>
        <taxon>Tracheophyta</taxon>
        <taxon>Spermatophyta</taxon>
        <taxon>Magnoliopsida</taxon>
        <taxon>eudicotyledons</taxon>
        <taxon>Gunneridae</taxon>
        <taxon>Pentapetalae</taxon>
        <taxon>rosids</taxon>
        <taxon>fabids</taxon>
        <taxon>Malpighiales</taxon>
        <taxon>Euphorbiaceae</taxon>
        <taxon>Acalyphoideae</taxon>
        <taxon>Acalypheae</taxon>
        <taxon>Ricinus</taxon>
    </lineage>
</organism>
<feature type="domain" description="ABC transmembrane type-1" evidence="14">
    <location>
        <begin position="287"/>
        <end position="507"/>
    </location>
</feature>
<protein>
    <recommendedName>
        <fullName evidence="3">ABC-type xenobiotic transporter</fullName>
        <ecNumber evidence="3">7.6.2.2</ecNumber>
    </recommendedName>
</protein>
<keyword evidence="6" id="KW-0677">Repeat</keyword>
<dbReference type="AlphaFoldDB" id="B9T466"/>
<dbReference type="GO" id="GO:0016887">
    <property type="term" value="F:ATP hydrolysis activity"/>
    <property type="evidence" value="ECO:0007669"/>
    <property type="project" value="InterPro"/>
</dbReference>
<name>B9T466_RICCO</name>
<comment type="subcellular location">
    <subcellularLocation>
        <location evidence="1">Membrane</location>
        <topology evidence="1">Multi-pass membrane protein</topology>
    </subcellularLocation>
</comment>
<sequence>MKFLIKKFDLRKIEEGWLKNYFYTSAIANSFFWVAPTFMSVATFGAYKSSLLSSILEEVPRISGTVRLCGTKAYVSQSPWIQRIEEKILFGKEMERERYDRILEVCALKKDIEILSFGDQTIIGERGINLSGGQKQRIQIARALYQDSDIYLFDDPFSVVDAHTGSHIFKEVLLDILNTKTVIYITHQVEFLPAADLILVMKDGRITQVGQYNDILIPGLLVQMMAANSSIDKVIQKQEHLQNSKEDEIARPKGQLIQGEEREKGRVGFPVYWQYVTTAFGEALVPIILLAAVLFQILQICSNYWMAWATPESKDVRPLVTKSTMIGVYVAFTIGSGLCLLVRVTFLLTARYKTTTLLFNKMHYCIFRAPMSFFDAIPSGPILNRASTDQSQLDLQMAYQVDAVAFTLIQLLGIIGVMSQVAWQVFIIFFPVACVCIWYQKKRNSHHLLCTATELSRLEGLSKAPIFQHFSETISGSTIRSFDQQSRFQKTNMKLMDSFSRSKFQIAGAVWYSPYTPLVLRGLTCTFPGGKKTGIVGRTCSGKSTLIQTLFRIVELAAGRIVIDGIDISSIGLHDLRSKLSIFLRFQPCSKGLYRATWTRSKNTQMKKYGRWALDRCQLADEVRKKGKKLDSPVSENGENWSMGQRQLVCLGRVVLKKSKILILNEATASVDTATDNLIQQAIRQQFCNCTLITIVHRITSILDSYMVLLLSNGLIEEFDSPRRLLNKSSSFAQLVAEYTMRSNTNF</sequence>
<dbReference type="SMART" id="SM00382">
    <property type="entry name" value="AAA"/>
    <property type="match status" value="2"/>
</dbReference>
<dbReference type="InterPro" id="IPR017871">
    <property type="entry name" value="ABC_transporter-like_CS"/>
</dbReference>
<reference evidence="16" key="1">
    <citation type="journal article" date="2010" name="Nat. Biotechnol.">
        <title>Draft genome sequence of the oilseed species Ricinus communis.</title>
        <authorList>
            <person name="Chan A.P."/>
            <person name="Crabtree J."/>
            <person name="Zhao Q."/>
            <person name="Lorenzi H."/>
            <person name="Orvis J."/>
            <person name="Puiu D."/>
            <person name="Melake-Berhan A."/>
            <person name="Jones K.M."/>
            <person name="Redman J."/>
            <person name="Chen G."/>
            <person name="Cahoon E.B."/>
            <person name="Gedil M."/>
            <person name="Stanke M."/>
            <person name="Haas B.J."/>
            <person name="Wortman J.R."/>
            <person name="Fraser-Liggett C.M."/>
            <person name="Ravel J."/>
            <person name="Rabinowicz P.D."/>
        </authorList>
    </citation>
    <scope>NUCLEOTIDE SEQUENCE [LARGE SCALE GENOMIC DNA]</scope>
    <source>
        <strain evidence="16">cv. Hale</strain>
    </source>
</reference>
<dbReference type="PROSITE" id="PS00211">
    <property type="entry name" value="ABC_TRANSPORTER_1"/>
    <property type="match status" value="1"/>
</dbReference>
<evidence type="ECO:0000256" key="3">
    <source>
        <dbReference type="ARBA" id="ARBA00012191"/>
    </source>
</evidence>
<dbReference type="PROSITE" id="PS50893">
    <property type="entry name" value="ABC_TRANSPORTER_2"/>
    <property type="match status" value="2"/>
</dbReference>
<evidence type="ECO:0000313" key="15">
    <source>
        <dbReference type="EMBL" id="EEF29343.1"/>
    </source>
</evidence>
<dbReference type="SUPFAM" id="SSF90123">
    <property type="entry name" value="ABC transporter transmembrane region"/>
    <property type="match status" value="1"/>
</dbReference>
<accession>B9T466</accession>
<evidence type="ECO:0000256" key="2">
    <source>
        <dbReference type="ARBA" id="ARBA00009726"/>
    </source>
</evidence>
<keyword evidence="15" id="KW-0378">Hydrolase</keyword>
<evidence type="ECO:0000256" key="7">
    <source>
        <dbReference type="ARBA" id="ARBA00022741"/>
    </source>
</evidence>
<dbReference type="PANTHER" id="PTHR24223:SF181">
    <property type="entry name" value="ABC TRANSPORTER C FAMILY MEMBER 3"/>
    <property type="match status" value="1"/>
</dbReference>
<feature type="transmembrane region" description="Helical" evidence="12">
    <location>
        <begin position="326"/>
        <end position="348"/>
    </location>
</feature>
<dbReference type="InterPro" id="IPR003593">
    <property type="entry name" value="AAA+_ATPase"/>
</dbReference>
<keyword evidence="4" id="KW-0813">Transport</keyword>
<dbReference type="InterPro" id="IPR050173">
    <property type="entry name" value="ABC_transporter_C-like"/>
</dbReference>
<dbReference type="SUPFAM" id="SSF52540">
    <property type="entry name" value="P-loop containing nucleoside triphosphate hydrolases"/>
    <property type="match status" value="2"/>
</dbReference>
<keyword evidence="16" id="KW-1185">Reference proteome</keyword>
<dbReference type="InterPro" id="IPR036640">
    <property type="entry name" value="ABC1_TM_sf"/>
</dbReference>
<dbReference type="FunFam" id="3.40.50.300:FF:000973">
    <property type="entry name" value="Multidrug resistance-associated protein 4"/>
    <property type="match status" value="1"/>
</dbReference>
<feature type="domain" description="ABC transporter" evidence="13">
    <location>
        <begin position="504"/>
        <end position="738"/>
    </location>
</feature>
<dbReference type="Pfam" id="PF00664">
    <property type="entry name" value="ABC_membrane"/>
    <property type="match status" value="1"/>
</dbReference>
<comment type="similarity">
    <text evidence="2">Belongs to the ABC transporter superfamily. ABCC family. Conjugate transporter (TC 3.A.1.208) subfamily.</text>
</comment>
<comment type="catalytic activity">
    <reaction evidence="11">
        <text>ATP + H2O + xenobioticSide 1 = ADP + phosphate + xenobioticSide 2.</text>
        <dbReference type="EC" id="7.6.2.2"/>
    </reaction>
</comment>
<feature type="transmembrane region" description="Helical" evidence="12">
    <location>
        <begin position="283"/>
        <end position="306"/>
    </location>
</feature>
<feature type="transmembrane region" description="Helical" evidence="12">
    <location>
        <begin position="421"/>
        <end position="439"/>
    </location>
</feature>
<evidence type="ECO:0000256" key="1">
    <source>
        <dbReference type="ARBA" id="ARBA00004141"/>
    </source>
</evidence>
<dbReference type="PANTHER" id="PTHR24223">
    <property type="entry name" value="ATP-BINDING CASSETTE SUB-FAMILY C"/>
    <property type="match status" value="1"/>
</dbReference>
<evidence type="ECO:0000256" key="6">
    <source>
        <dbReference type="ARBA" id="ARBA00022737"/>
    </source>
</evidence>
<dbReference type="GO" id="GO:0016491">
    <property type="term" value="F:oxidoreductase activity"/>
    <property type="evidence" value="ECO:0007669"/>
    <property type="project" value="UniProtKB-KW"/>
</dbReference>
<dbReference type="Proteomes" id="UP000008311">
    <property type="component" value="Unassembled WGS sequence"/>
</dbReference>
<dbReference type="Gene3D" id="3.40.50.300">
    <property type="entry name" value="P-loop containing nucleotide triphosphate hydrolases"/>
    <property type="match status" value="2"/>
</dbReference>
<dbReference type="GO" id="GO:0016020">
    <property type="term" value="C:membrane"/>
    <property type="evidence" value="ECO:0007669"/>
    <property type="project" value="UniProtKB-SubCell"/>
</dbReference>
<dbReference type="FunFam" id="3.40.50.300:FF:000163">
    <property type="entry name" value="Multidrug resistance-associated protein member 4"/>
    <property type="match status" value="1"/>
</dbReference>
<gene>
    <name evidence="15" type="ORF">RCOM_0423820</name>
</gene>
<dbReference type="InParanoid" id="B9T466"/>
<evidence type="ECO:0000259" key="14">
    <source>
        <dbReference type="PROSITE" id="PS50929"/>
    </source>
</evidence>
<feature type="domain" description="ABC transporter" evidence="13">
    <location>
        <begin position="5"/>
        <end position="228"/>
    </location>
</feature>
<dbReference type="EMBL" id="EQ974456">
    <property type="protein sequence ID" value="EEF29343.1"/>
    <property type="molecule type" value="Genomic_DNA"/>
</dbReference>
<proteinExistence type="inferred from homology"/>
<dbReference type="InterPro" id="IPR027417">
    <property type="entry name" value="P-loop_NTPase"/>
</dbReference>
<dbReference type="GO" id="GO:0005524">
    <property type="term" value="F:ATP binding"/>
    <property type="evidence" value="ECO:0007669"/>
    <property type="project" value="UniProtKB-KW"/>
</dbReference>
<keyword evidence="7" id="KW-0547">Nucleotide-binding</keyword>
<evidence type="ECO:0000256" key="4">
    <source>
        <dbReference type="ARBA" id="ARBA00022448"/>
    </source>
</evidence>
<dbReference type="GO" id="GO:0055085">
    <property type="term" value="P:transmembrane transport"/>
    <property type="evidence" value="ECO:0000318"/>
    <property type="project" value="GO_Central"/>
</dbReference>
<evidence type="ECO:0000259" key="13">
    <source>
        <dbReference type="PROSITE" id="PS50893"/>
    </source>
</evidence>
<evidence type="ECO:0000313" key="16">
    <source>
        <dbReference type="Proteomes" id="UP000008311"/>
    </source>
</evidence>
<dbReference type="CDD" id="cd18580">
    <property type="entry name" value="ABC_6TM_ABCC_D2"/>
    <property type="match status" value="1"/>
</dbReference>
<keyword evidence="5 12" id="KW-0812">Transmembrane</keyword>
<dbReference type="InterPro" id="IPR011527">
    <property type="entry name" value="ABC1_TM_dom"/>
</dbReference>